<accession>K8WV06</accession>
<comment type="caution">
    <text evidence="1">The sequence shown here is derived from an EMBL/GenBank/DDBJ whole genome shotgun (WGS) entry which is preliminary data.</text>
</comment>
<dbReference type="AlphaFoldDB" id="K8WV06"/>
<proteinExistence type="predicted"/>
<gene>
    <name evidence="1" type="ORF">OO7_04304</name>
</gene>
<keyword evidence="2" id="KW-1185">Reference proteome</keyword>
<dbReference type="HOGENOM" id="CLU_173294_0_0_6"/>
<evidence type="ECO:0000313" key="1">
    <source>
        <dbReference type="EMBL" id="EKT60025.1"/>
    </source>
</evidence>
<dbReference type="EMBL" id="AKKN01000005">
    <property type="protein sequence ID" value="EKT60025.1"/>
    <property type="molecule type" value="Genomic_DNA"/>
</dbReference>
<evidence type="ECO:0000313" key="2">
    <source>
        <dbReference type="Proteomes" id="UP000010290"/>
    </source>
</evidence>
<reference evidence="1 2" key="1">
    <citation type="journal article" date="2012" name="BMC Genomics">
        <title>Comparative genomics of bacteria in the genus Providencia isolated from wild Drosophila melanogaster.</title>
        <authorList>
            <person name="Galac M.R."/>
            <person name="Lazzaro B.P."/>
        </authorList>
    </citation>
    <scope>NUCLEOTIDE SEQUENCE [LARGE SCALE GENOMIC DNA]</scope>
    <source>
        <strain evidence="1 2">DSM 19967</strain>
    </source>
</reference>
<organism evidence="1 2">
    <name type="scientific">Providencia sneebia DSM 19967</name>
    <dbReference type="NCBI Taxonomy" id="1141660"/>
    <lineage>
        <taxon>Bacteria</taxon>
        <taxon>Pseudomonadati</taxon>
        <taxon>Pseudomonadota</taxon>
        <taxon>Gammaproteobacteria</taxon>
        <taxon>Enterobacterales</taxon>
        <taxon>Morganellaceae</taxon>
        <taxon>Providencia</taxon>
    </lineage>
</organism>
<dbReference type="OrthoDB" id="6455098at2"/>
<name>K8WV06_9GAMM</name>
<dbReference type="Proteomes" id="UP000010290">
    <property type="component" value="Chromosome"/>
</dbReference>
<protein>
    <submittedName>
        <fullName evidence="1">Uncharacterized protein</fullName>
    </submittedName>
</protein>
<sequence>MIKKNVKLNPIATVTGIVTKNPQRVVTTTDKVMASMMIEVQSEQRSNYPMKITGFDERALSLMLCRKGQTVTITGRSSYWHGYQLVMQDISLP</sequence>